<gene>
    <name evidence="1" type="ORF">KP79_PYT00901</name>
</gene>
<proteinExistence type="predicted"/>
<dbReference type="Proteomes" id="UP000242188">
    <property type="component" value="Unassembled WGS sequence"/>
</dbReference>
<dbReference type="OrthoDB" id="1431247at2759"/>
<comment type="caution">
    <text evidence="1">The sequence shown here is derived from an EMBL/GenBank/DDBJ whole genome shotgun (WGS) entry which is preliminary data.</text>
</comment>
<evidence type="ECO:0000313" key="1">
    <source>
        <dbReference type="EMBL" id="OWF50281.1"/>
    </source>
</evidence>
<dbReference type="EMBL" id="NEDP02002696">
    <property type="protein sequence ID" value="OWF50281.1"/>
    <property type="molecule type" value="Genomic_DNA"/>
</dbReference>
<evidence type="ECO:0000313" key="2">
    <source>
        <dbReference type="Proteomes" id="UP000242188"/>
    </source>
</evidence>
<sequence>MGQMTRPAFGEIADEMPNRGRHVLARSETAENIDTETMNAVVTDDSLLMVRGRIKGVTEEMEKVIEIDRQP</sequence>
<keyword evidence="2" id="KW-1185">Reference proteome</keyword>
<protein>
    <submittedName>
        <fullName evidence="1">Uncharacterized protein</fullName>
    </submittedName>
</protein>
<organism evidence="1 2">
    <name type="scientific">Mizuhopecten yessoensis</name>
    <name type="common">Japanese scallop</name>
    <name type="synonym">Patinopecten yessoensis</name>
    <dbReference type="NCBI Taxonomy" id="6573"/>
    <lineage>
        <taxon>Eukaryota</taxon>
        <taxon>Metazoa</taxon>
        <taxon>Spiralia</taxon>
        <taxon>Lophotrochozoa</taxon>
        <taxon>Mollusca</taxon>
        <taxon>Bivalvia</taxon>
        <taxon>Autobranchia</taxon>
        <taxon>Pteriomorphia</taxon>
        <taxon>Pectinida</taxon>
        <taxon>Pectinoidea</taxon>
        <taxon>Pectinidae</taxon>
        <taxon>Mizuhopecten</taxon>
    </lineage>
</organism>
<dbReference type="AlphaFoldDB" id="A0A210QNI8"/>
<reference evidence="1 2" key="1">
    <citation type="journal article" date="2017" name="Nat. Ecol. Evol.">
        <title>Scallop genome provides insights into evolution of bilaterian karyotype and development.</title>
        <authorList>
            <person name="Wang S."/>
            <person name="Zhang J."/>
            <person name="Jiao W."/>
            <person name="Li J."/>
            <person name="Xun X."/>
            <person name="Sun Y."/>
            <person name="Guo X."/>
            <person name="Huan P."/>
            <person name="Dong B."/>
            <person name="Zhang L."/>
            <person name="Hu X."/>
            <person name="Sun X."/>
            <person name="Wang J."/>
            <person name="Zhao C."/>
            <person name="Wang Y."/>
            <person name="Wang D."/>
            <person name="Huang X."/>
            <person name="Wang R."/>
            <person name="Lv J."/>
            <person name="Li Y."/>
            <person name="Zhang Z."/>
            <person name="Liu B."/>
            <person name="Lu W."/>
            <person name="Hui Y."/>
            <person name="Liang J."/>
            <person name="Zhou Z."/>
            <person name="Hou R."/>
            <person name="Li X."/>
            <person name="Liu Y."/>
            <person name="Li H."/>
            <person name="Ning X."/>
            <person name="Lin Y."/>
            <person name="Zhao L."/>
            <person name="Xing Q."/>
            <person name="Dou J."/>
            <person name="Li Y."/>
            <person name="Mao J."/>
            <person name="Guo H."/>
            <person name="Dou H."/>
            <person name="Li T."/>
            <person name="Mu C."/>
            <person name="Jiang W."/>
            <person name="Fu Q."/>
            <person name="Fu X."/>
            <person name="Miao Y."/>
            <person name="Liu J."/>
            <person name="Yu Q."/>
            <person name="Li R."/>
            <person name="Liao H."/>
            <person name="Li X."/>
            <person name="Kong Y."/>
            <person name="Jiang Z."/>
            <person name="Chourrout D."/>
            <person name="Li R."/>
            <person name="Bao Z."/>
        </authorList>
    </citation>
    <scope>NUCLEOTIDE SEQUENCE [LARGE SCALE GENOMIC DNA]</scope>
    <source>
        <strain evidence="1 2">PY_sf001</strain>
    </source>
</reference>
<accession>A0A210QNI8</accession>
<name>A0A210QNI8_MIZYE</name>